<evidence type="ECO:0000256" key="2">
    <source>
        <dbReference type="ARBA" id="ARBA00022723"/>
    </source>
</evidence>
<comment type="subcellular location">
    <subcellularLocation>
        <location evidence="1">Cell envelope</location>
    </subcellularLocation>
</comment>
<keyword evidence="10" id="KW-1185">Reference proteome</keyword>
<evidence type="ECO:0000256" key="1">
    <source>
        <dbReference type="ARBA" id="ARBA00004196"/>
    </source>
</evidence>
<feature type="transmembrane region" description="Helical" evidence="6">
    <location>
        <begin position="169"/>
        <end position="188"/>
    </location>
</feature>
<evidence type="ECO:0000256" key="5">
    <source>
        <dbReference type="SAM" id="MobiDB-lite"/>
    </source>
</evidence>
<comment type="caution">
    <text evidence="9">The sequence shown here is derived from an EMBL/GenBank/DDBJ whole genome shotgun (WGS) entry which is preliminary data.</text>
</comment>
<feature type="region of interest" description="Disordered" evidence="5">
    <location>
        <begin position="119"/>
        <end position="162"/>
    </location>
</feature>
<sequence>MPTTRTGRSVLVLLLATLPLLWGTSATAHSALIDSDPEADSSIEALPERITLTFNEPLNDIGPAMIVRQGEETVAELEPQIDGPVASAESPTDLPPGDYDVVWRVVSADGHPVSGTISFTLAGDASAPDETAPEPGSETTEETAPESAPTDEAVADDDTEPAAASSTPWLILGAVALLAAAALVLLLLRRRRDNDDTSDDTAAPTLTDPKDPS</sequence>
<keyword evidence="2" id="KW-0479">Metal-binding</keyword>
<organism evidence="9 10">
    <name type="scientific">Aeromicrobium halocynthiae</name>
    <dbReference type="NCBI Taxonomy" id="560557"/>
    <lineage>
        <taxon>Bacteria</taxon>
        <taxon>Bacillati</taxon>
        <taxon>Actinomycetota</taxon>
        <taxon>Actinomycetes</taxon>
        <taxon>Propionibacteriales</taxon>
        <taxon>Nocardioidaceae</taxon>
        <taxon>Aeromicrobium</taxon>
    </lineage>
</organism>
<name>A0ABN2VVB2_9ACTN</name>
<dbReference type="Gene3D" id="2.60.40.1220">
    <property type="match status" value="1"/>
</dbReference>
<evidence type="ECO:0000313" key="10">
    <source>
        <dbReference type="Proteomes" id="UP001501480"/>
    </source>
</evidence>
<feature type="domain" description="CopC" evidence="8">
    <location>
        <begin position="29"/>
        <end position="121"/>
    </location>
</feature>
<evidence type="ECO:0000256" key="3">
    <source>
        <dbReference type="ARBA" id="ARBA00022729"/>
    </source>
</evidence>
<dbReference type="InterPro" id="IPR014756">
    <property type="entry name" value="Ig_E-set"/>
</dbReference>
<reference evidence="9 10" key="1">
    <citation type="journal article" date="2019" name="Int. J. Syst. Evol. Microbiol.">
        <title>The Global Catalogue of Microorganisms (GCM) 10K type strain sequencing project: providing services to taxonomists for standard genome sequencing and annotation.</title>
        <authorList>
            <consortium name="The Broad Institute Genomics Platform"/>
            <consortium name="The Broad Institute Genome Sequencing Center for Infectious Disease"/>
            <person name="Wu L."/>
            <person name="Ma J."/>
        </authorList>
    </citation>
    <scope>NUCLEOTIDE SEQUENCE [LARGE SCALE GENOMIC DNA]</scope>
    <source>
        <strain evidence="9 10">JCM 15749</strain>
    </source>
</reference>
<dbReference type="InterPro" id="IPR032694">
    <property type="entry name" value="CopC/D"/>
</dbReference>
<keyword evidence="3 7" id="KW-0732">Signal</keyword>
<keyword evidence="6" id="KW-0472">Membrane</keyword>
<keyword evidence="6" id="KW-1133">Transmembrane helix</keyword>
<feature type="signal peptide" evidence="7">
    <location>
        <begin position="1"/>
        <end position="28"/>
    </location>
</feature>
<feature type="region of interest" description="Disordered" evidence="5">
    <location>
        <begin position="190"/>
        <end position="213"/>
    </location>
</feature>
<dbReference type="EMBL" id="BAAAPY010000002">
    <property type="protein sequence ID" value="GAA2073779.1"/>
    <property type="molecule type" value="Genomic_DNA"/>
</dbReference>
<dbReference type="InterPro" id="IPR014755">
    <property type="entry name" value="Cu-Rt/internalin_Ig-like"/>
</dbReference>
<accession>A0ABN2VVB2</accession>
<protein>
    <recommendedName>
        <fullName evidence="8">CopC domain-containing protein</fullName>
    </recommendedName>
</protein>
<evidence type="ECO:0000256" key="4">
    <source>
        <dbReference type="ARBA" id="ARBA00023008"/>
    </source>
</evidence>
<dbReference type="SUPFAM" id="SSF81296">
    <property type="entry name" value="E set domains"/>
    <property type="match status" value="1"/>
</dbReference>
<dbReference type="PANTHER" id="PTHR34820">
    <property type="entry name" value="INNER MEMBRANE PROTEIN YEBZ"/>
    <property type="match status" value="1"/>
</dbReference>
<evidence type="ECO:0000259" key="8">
    <source>
        <dbReference type="Pfam" id="PF04234"/>
    </source>
</evidence>
<dbReference type="InterPro" id="IPR007348">
    <property type="entry name" value="CopC_dom"/>
</dbReference>
<dbReference type="RefSeq" id="WP_344325335.1">
    <property type="nucleotide sequence ID" value="NZ_BAAAPY010000002.1"/>
</dbReference>
<evidence type="ECO:0000313" key="9">
    <source>
        <dbReference type="EMBL" id="GAA2073779.1"/>
    </source>
</evidence>
<proteinExistence type="predicted"/>
<gene>
    <name evidence="9" type="ORF">GCM10009821_10240</name>
</gene>
<dbReference type="PANTHER" id="PTHR34820:SF4">
    <property type="entry name" value="INNER MEMBRANE PROTEIN YEBZ"/>
    <property type="match status" value="1"/>
</dbReference>
<dbReference type="Proteomes" id="UP001501480">
    <property type="component" value="Unassembled WGS sequence"/>
</dbReference>
<evidence type="ECO:0000256" key="7">
    <source>
        <dbReference type="SAM" id="SignalP"/>
    </source>
</evidence>
<feature type="chain" id="PRO_5045350808" description="CopC domain-containing protein" evidence="7">
    <location>
        <begin position="29"/>
        <end position="213"/>
    </location>
</feature>
<evidence type="ECO:0000256" key="6">
    <source>
        <dbReference type="SAM" id="Phobius"/>
    </source>
</evidence>
<dbReference type="Pfam" id="PF04234">
    <property type="entry name" value="CopC"/>
    <property type="match status" value="1"/>
</dbReference>
<keyword evidence="4" id="KW-0186">Copper</keyword>
<keyword evidence="6" id="KW-0812">Transmembrane</keyword>